<dbReference type="SUPFAM" id="SSF69179">
    <property type="entry name" value="Integrin domains"/>
    <property type="match status" value="1"/>
</dbReference>
<dbReference type="OrthoDB" id="6283231at2759"/>
<evidence type="ECO:0000256" key="5">
    <source>
        <dbReference type="SAM" id="MobiDB-lite"/>
    </source>
</evidence>
<keyword evidence="8" id="KW-1185">Reference proteome</keyword>
<comment type="subcellular location">
    <subcellularLocation>
        <location evidence="1">Membrane</location>
        <topology evidence="1">Single-pass type I membrane protein</topology>
    </subcellularLocation>
</comment>
<feature type="transmembrane region" description="Helical" evidence="6">
    <location>
        <begin position="369"/>
        <end position="396"/>
    </location>
</feature>
<keyword evidence="3 6" id="KW-0472">Membrane</keyword>
<dbReference type="GO" id="GO:0009897">
    <property type="term" value="C:external side of plasma membrane"/>
    <property type="evidence" value="ECO:0007669"/>
    <property type="project" value="TreeGrafter"/>
</dbReference>
<keyword evidence="4" id="KW-0325">Glycoprotein</keyword>
<feature type="region of interest" description="Disordered" evidence="5">
    <location>
        <begin position="500"/>
        <end position="543"/>
    </location>
</feature>
<dbReference type="GO" id="GO:0005178">
    <property type="term" value="F:integrin binding"/>
    <property type="evidence" value="ECO:0007669"/>
    <property type="project" value="TreeGrafter"/>
</dbReference>
<feature type="compositionally biased region" description="Pro residues" evidence="5">
    <location>
        <begin position="467"/>
        <end position="476"/>
    </location>
</feature>
<dbReference type="GO" id="GO:0033627">
    <property type="term" value="P:cell adhesion mediated by integrin"/>
    <property type="evidence" value="ECO:0007669"/>
    <property type="project" value="TreeGrafter"/>
</dbReference>
<feature type="non-terminal residue" evidence="7">
    <location>
        <position position="1"/>
    </location>
</feature>
<sequence length="590" mass="65008">STKIVLGHELGPQLEHVFLVENFGTVDLYDVIFQLDIPVRTDTGDTLFYLSDKARLLNDSASDFRWVNTLPKMVSANGSEVGACEIDEDFVNPLDLTIREGGSGSLLVHGILAIDEGTCMLAYRPRGLTTTAEPTWDSCARALCVRLPTPMSFKHDSPGRSPTGRGDKAGVRASCVRWAPLSTRARHHLCPLAPGLCEQAPRKCFSRSNRQSIRRRRSTSQEDTIESSRMTFISPFGDNRVRVYFKRSGQRQATISCVAPQSDNPYGGELDFEVVCATVICRLGKLSHADAIRISLTGWLWAPTFFKYQLPDVNFVNKLSLINWGPPPKTLLAYPSAILEYPENPPSYELAQTIVFRGVTGKYLEQIQLWPIVVGVVLGSILLFSLIASLYCCGFFRRRQKTKEAKRKSMMAARSRASAHAGDDHPSAFLLQKNANGKDVSANGKRSQTYTANPMHAESPNLIYAPGPQPPTPPPQESNDVSNRNSDWVFEFPSRVGLDAAQSGDDAVGEHSENDQFGKKEPLVTNGDRDVRDASSSSSSGIPDWLMSELKENEVKSNTAWLLIEQPSGITPIRPGFCSEAHNAATELDC</sequence>
<dbReference type="InterPro" id="IPR032695">
    <property type="entry name" value="Integrin_dom_sf"/>
</dbReference>
<dbReference type="GO" id="GO:0007229">
    <property type="term" value="P:integrin-mediated signaling pathway"/>
    <property type="evidence" value="ECO:0007669"/>
    <property type="project" value="UniProtKB-KW"/>
</dbReference>
<dbReference type="STRING" id="53468.A0A0R3UA96"/>
<dbReference type="Proteomes" id="UP000267029">
    <property type="component" value="Unassembled WGS sequence"/>
</dbReference>
<dbReference type="Gene3D" id="2.60.40.1530">
    <property type="entry name" value="ntegrin, alpha v. Chain A, domain 4"/>
    <property type="match status" value="1"/>
</dbReference>
<feature type="compositionally biased region" description="Basic and acidic residues" evidence="5">
    <location>
        <begin position="508"/>
        <end position="533"/>
    </location>
</feature>
<evidence type="ECO:0000256" key="3">
    <source>
        <dbReference type="ARBA" id="ARBA00023136"/>
    </source>
</evidence>
<evidence type="ECO:0008006" key="9">
    <source>
        <dbReference type="Google" id="ProtNLM"/>
    </source>
</evidence>
<feature type="region of interest" description="Disordered" evidence="5">
    <location>
        <begin position="434"/>
        <end position="453"/>
    </location>
</feature>
<gene>
    <name evidence="7" type="ORF">MCOS_LOCUS3845</name>
</gene>
<dbReference type="GO" id="GO:0007160">
    <property type="term" value="P:cell-matrix adhesion"/>
    <property type="evidence" value="ECO:0007669"/>
    <property type="project" value="TreeGrafter"/>
</dbReference>
<keyword evidence="2" id="KW-0401">Integrin</keyword>
<dbReference type="PANTHER" id="PTHR23220:SF133">
    <property type="entry name" value="INTEGRIN ALPHA-PS2"/>
    <property type="match status" value="1"/>
</dbReference>
<accession>A0A0R3UA96</accession>
<feature type="region of interest" description="Disordered" evidence="5">
    <location>
        <begin position="406"/>
        <end position="428"/>
    </location>
</feature>
<dbReference type="Gene3D" id="1.20.5.930">
    <property type="entry name" value="Bicelle-embedded integrin alpha(iib) transmembrane segment"/>
    <property type="match status" value="1"/>
</dbReference>
<evidence type="ECO:0000313" key="8">
    <source>
        <dbReference type="Proteomes" id="UP000267029"/>
    </source>
</evidence>
<evidence type="ECO:0000313" key="7">
    <source>
        <dbReference type="EMBL" id="VDD77842.1"/>
    </source>
</evidence>
<reference evidence="7 8" key="1">
    <citation type="submission" date="2018-10" db="EMBL/GenBank/DDBJ databases">
        <authorList>
            <consortium name="Pathogen Informatics"/>
        </authorList>
    </citation>
    <scope>NUCLEOTIDE SEQUENCE [LARGE SCALE GENOMIC DNA]</scope>
</reference>
<name>A0A0R3UA96_MESCO</name>
<organism evidence="7 8">
    <name type="scientific">Mesocestoides corti</name>
    <name type="common">Flatworm</name>
    <dbReference type="NCBI Taxonomy" id="53468"/>
    <lineage>
        <taxon>Eukaryota</taxon>
        <taxon>Metazoa</taxon>
        <taxon>Spiralia</taxon>
        <taxon>Lophotrochozoa</taxon>
        <taxon>Platyhelminthes</taxon>
        <taxon>Cestoda</taxon>
        <taxon>Eucestoda</taxon>
        <taxon>Cyclophyllidea</taxon>
        <taxon>Mesocestoididae</taxon>
        <taxon>Mesocestoides</taxon>
    </lineage>
</organism>
<dbReference type="EMBL" id="UXSR01001044">
    <property type="protein sequence ID" value="VDD77842.1"/>
    <property type="molecule type" value="Genomic_DNA"/>
</dbReference>
<protein>
    <recommendedName>
        <fullName evidence="9">Integrin alpha-2 domain-containing protein</fullName>
    </recommendedName>
</protein>
<dbReference type="GO" id="GO:0008305">
    <property type="term" value="C:integrin complex"/>
    <property type="evidence" value="ECO:0007669"/>
    <property type="project" value="TreeGrafter"/>
</dbReference>
<feature type="region of interest" description="Disordered" evidence="5">
    <location>
        <begin position="458"/>
        <end position="484"/>
    </location>
</feature>
<dbReference type="AlphaFoldDB" id="A0A0R3UA96"/>
<proteinExistence type="predicted"/>
<evidence type="ECO:0000256" key="1">
    <source>
        <dbReference type="ARBA" id="ARBA00004479"/>
    </source>
</evidence>
<dbReference type="GO" id="GO:0098609">
    <property type="term" value="P:cell-cell adhesion"/>
    <property type="evidence" value="ECO:0007669"/>
    <property type="project" value="TreeGrafter"/>
</dbReference>
<keyword evidence="6" id="KW-0812">Transmembrane</keyword>
<evidence type="ECO:0000256" key="4">
    <source>
        <dbReference type="ARBA" id="ARBA00023180"/>
    </source>
</evidence>
<dbReference type="PANTHER" id="PTHR23220">
    <property type="entry name" value="INTEGRIN ALPHA"/>
    <property type="match status" value="1"/>
</dbReference>
<evidence type="ECO:0000256" key="6">
    <source>
        <dbReference type="SAM" id="Phobius"/>
    </source>
</evidence>
<evidence type="ECO:0000256" key="2">
    <source>
        <dbReference type="ARBA" id="ARBA00023037"/>
    </source>
</evidence>
<feature type="compositionally biased region" description="Low complexity" evidence="5">
    <location>
        <begin position="410"/>
        <end position="419"/>
    </location>
</feature>
<keyword evidence="6" id="KW-1133">Transmembrane helix</keyword>